<dbReference type="InterPro" id="IPR051012">
    <property type="entry name" value="CellSynth/LPSAsmb/PSIAsmb"/>
</dbReference>
<feature type="repeat" description="TPR" evidence="3">
    <location>
        <begin position="396"/>
        <end position="429"/>
    </location>
</feature>
<dbReference type="Pfam" id="PF13181">
    <property type="entry name" value="TPR_8"/>
    <property type="match status" value="4"/>
</dbReference>
<gene>
    <name evidence="5" type="ORF">E3J62_00770</name>
</gene>
<feature type="compositionally biased region" description="Basic residues" evidence="4">
    <location>
        <begin position="734"/>
        <end position="756"/>
    </location>
</feature>
<name>A0A523UYZ6_UNCT6</name>
<proteinExistence type="predicted"/>
<dbReference type="EMBL" id="SOJN01000012">
    <property type="protein sequence ID" value="TET47629.1"/>
    <property type="molecule type" value="Genomic_DNA"/>
</dbReference>
<organism evidence="5 6">
    <name type="scientific">candidate division TA06 bacterium</name>
    <dbReference type="NCBI Taxonomy" id="2250710"/>
    <lineage>
        <taxon>Bacteria</taxon>
        <taxon>Bacteria division TA06</taxon>
    </lineage>
</organism>
<evidence type="ECO:0000256" key="2">
    <source>
        <dbReference type="ARBA" id="ARBA00022803"/>
    </source>
</evidence>
<evidence type="ECO:0000313" key="6">
    <source>
        <dbReference type="Proteomes" id="UP000315525"/>
    </source>
</evidence>
<feature type="repeat" description="TPR" evidence="3">
    <location>
        <begin position="450"/>
        <end position="483"/>
    </location>
</feature>
<feature type="region of interest" description="Disordered" evidence="4">
    <location>
        <begin position="706"/>
        <end position="756"/>
    </location>
</feature>
<evidence type="ECO:0000256" key="1">
    <source>
        <dbReference type="ARBA" id="ARBA00022737"/>
    </source>
</evidence>
<keyword evidence="1" id="KW-0677">Repeat</keyword>
<protein>
    <submittedName>
        <fullName evidence="5">Tetratricopeptide repeat protein</fullName>
    </submittedName>
</protein>
<dbReference type="SMART" id="SM00028">
    <property type="entry name" value="TPR"/>
    <property type="match status" value="8"/>
</dbReference>
<dbReference type="InterPro" id="IPR011990">
    <property type="entry name" value="TPR-like_helical_dom_sf"/>
</dbReference>
<feature type="compositionally biased region" description="Low complexity" evidence="4">
    <location>
        <begin position="714"/>
        <end position="729"/>
    </location>
</feature>
<dbReference type="SUPFAM" id="SSF48452">
    <property type="entry name" value="TPR-like"/>
    <property type="match status" value="1"/>
</dbReference>
<dbReference type="Pfam" id="PF13432">
    <property type="entry name" value="TPR_16"/>
    <property type="match status" value="1"/>
</dbReference>
<feature type="region of interest" description="Disordered" evidence="4">
    <location>
        <begin position="214"/>
        <end position="247"/>
    </location>
</feature>
<keyword evidence="2 3" id="KW-0802">TPR repeat</keyword>
<feature type="compositionally biased region" description="Basic and acidic residues" evidence="4">
    <location>
        <begin position="501"/>
        <end position="514"/>
    </location>
</feature>
<evidence type="ECO:0000256" key="4">
    <source>
        <dbReference type="SAM" id="MobiDB-lite"/>
    </source>
</evidence>
<dbReference type="Proteomes" id="UP000315525">
    <property type="component" value="Unassembled WGS sequence"/>
</dbReference>
<dbReference type="PANTHER" id="PTHR45586">
    <property type="entry name" value="TPR REPEAT-CONTAINING PROTEIN PA4667"/>
    <property type="match status" value="1"/>
</dbReference>
<accession>A0A523UYZ6</accession>
<dbReference type="PROSITE" id="PS50293">
    <property type="entry name" value="TPR_REGION"/>
    <property type="match status" value="2"/>
</dbReference>
<evidence type="ECO:0000256" key="3">
    <source>
        <dbReference type="PROSITE-ProRule" id="PRU00339"/>
    </source>
</evidence>
<dbReference type="SUPFAM" id="SSF81901">
    <property type="entry name" value="HCP-like"/>
    <property type="match status" value="1"/>
</dbReference>
<feature type="region of interest" description="Disordered" evidence="4">
    <location>
        <begin position="500"/>
        <end position="527"/>
    </location>
</feature>
<comment type="caution">
    <text evidence="5">The sequence shown here is derived from an EMBL/GenBank/DDBJ whole genome shotgun (WGS) entry which is preliminary data.</text>
</comment>
<dbReference type="AlphaFoldDB" id="A0A523UYZ6"/>
<sequence>MASQAAVKQLAAEHSARGEYELALQEYNKLLAENDSDASVHNLMGDIYLKMGDREQAIMEFERAIEIYTEEAFFTNAVAVCKKVLRADSDRATVYEEMGDLYSKQGLLGEAVAKYNEFSDRMKAKGEMERVFRTYQKIKEIMPKKLDVRLFLVDMYLARNRSGDAVSELREVAKLFREQDKTEDAEGVEARIKALGGSIEPEKVVKAGPITEEGKQTRTTFSGVQELPPGLREPGAEPPPQPAPTEVEAPAVEEPIAATAPEEAAPSSEITFEQTTSDLEIERTEAPASMGPELVTGEPEASEAVALEVEKTGPVAVETEPSDAVTAEAEKPEAELLELEKAETDIADLTVEEAEAVLGLKKDKYEPMFKSSPTDYASYVELADLCLSVGNEEEALEYFYNAADSYFGDKSYDEASEIYERIAEMRPLELRPRQRIAQSAQKKGDTGELVKAYIGLGNCLETRGAAKEAISIFKKVLKLDPQNDVAQAKLSGAVEQVAEPAAKEPVEAKPEAKPKPAPAAGRTKGRLRVEAEPVQTGGNVNFDDIIKEVSSERPARFKVGEEPKKRAGLLTMAELLQEFKSGVEENIPAGDYSSHYDLGITYKEMGLLDEAVEEFTKTSKSPDMAAKAFEMLGRVFLEKKDYKGAVGHLKAGLSSKVSVPEEQIGLFYNIGRAYEALGAKKDALTAYLKVKGFDPNFEDIEARVASVQPEKAEPAPAVEVEAAAAEAEAPAPPKPKRKKKRPEKKAPKKKGKISYV</sequence>
<reference evidence="5 6" key="1">
    <citation type="submission" date="2019-03" db="EMBL/GenBank/DDBJ databases">
        <title>Metabolic potential of uncultured bacteria and archaea associated with petroleum seepage in deep-sea sediments.</title>
        <authorList>
            <person name="Dong X."/>
            <person name="Hubert C."/>
        </authorList>
    </citation>
    <scope>NUCLEOTIDE SEQUENCE [LARGE SCALE GENOMIC DNA]</scope>
    <source>
        <strain evidence="5">E44_bin18</strain>
    </source>
</reference>
<feature type="repeat" description="TPR" evidence="3">
    <location>
        <begin position="38"/>
        <end position="71"/>
    </location>
</feature>
<dbReference type="Gene3D" id="1.25.40.10">
    <property type="entry name" value="Tetratricopeptide repeat domain"/>
    <property type="match status" value="4"/>
</dbReference>
<evidence type="ECO:0000313" key="5">
    <source>
        <dbReference type="EMBL" id="TET47629.1"/>
    </source>
</evidence>
<dbReference type="PANTHER" id="PTHR45586:SF1">
    <property type="entry name" value="LIPOPOLYSACCHARIDE ASSEMBLY PROTEIN B"/>
    <property type="match status" value="1"/>
</dbReference>
<dbReference type="InterPro" id="IPR019734">
    <property type="entry name" value="TPR_rpt"/>
</dbReference>
<dbReference type="PROSITE" id="PS50005">
    <property type="entry name" value="TPR"/>
    <property type="match status" value="3"/>
</dbReference>